<feature type="transmembrane region" description="Helical" evidence="12">
    <location>
        <begin position="436"/>
        <end position="455"/>
    </location>
</feature>
<evidence type="ECO:0000256" key="7">
    <source>
        <dbReference type="ARBA" id="ARBA00023316"/>
    </source>
</evidence>
<gene>
    <name evidence="13" type="ORF">ACFPTN_17885</name>
</gene>
<dbReference type="EMBL" id="JBHSOG010000093">
    <property type="protein sequence ID" value="MFC5771255.1"/>
    <property type="molecule type" value="Genomic_DNA"/>
</dbReference>
<evidence type="ECO:0000256" key="12">
    <source>
        <dbReference type="SAM" id="Phobius"/>
    </source>
</evidence>
<dbReference type="PANTHER" id="PTHR16631">
    <property type="entry name" value="GLUCAN 1,3-BETA-GLUCOSIDASE"/>
    <property type="match status" value="1"/>
</dbReference>
<evidence type="ECO:0000256" key="11">
    <source>
        <dbReference type="ARBA" id="ARBA00043078"/>
    </source>
</evidence>
<feature type="transmembrane region" description="Helical" evidence="12">
    <location>
        <begin position="511"/>
        <end position="529"/>
    </location>
</feature>
<organism evidence="13 14">
    <name type="scientific">Thauera sinica</name>
    <dbReference type="NCBI Taxonomy" id="2665146"/>
    <lineage>
        <taxon>Bacteria</taxon>
        <taxon>Pseudomonadati</taxon>
        <taxon>Pseudomonadota</taxon>
        <taxon>Betaproteobacteria</taxon>
        <taxon>Rhodocyclales</taxon>
        <taxon>Zoogloeaceae</taxon>
        <taxon>Thauera</taxon>
    </lineage>
</organism>
<evidence type="ECO:0000256" key="5">
    <source>
        <dbReference type="ARBA" id="ARBA00023180"/>
    </source>
</evidence>
<reference evidence="14" key="1">
    <citation type="journal article" date="2019" name="Int. J. Syst. Evol. Microbiol.">
        <title>The Global Catalogue of Microorganisms (GCM) 10K type strain sequencing project: providing services to taxonomists for standard genome sequencing and annotation.</title>
        <authorList>
            <consortium name="The Broad Institute Genomics Platform"/>
            <consortium name="The Broad Institute Genome Sequencing Center for Infectious Disease"/>
            <person name="Wu L."/>
            <person name="Ma J."/>
        </authorList>
    </citation>
    <scope>NUCLEOTIDE SEQUENCE [LARGE SCALE GENOMIC DNA]</scope>
    <source>
        <strain evidence="14">SHR3</strain>
    </source>
</reference>
<dbReference type="RefSeq" id="WP_096448480.1">
    <property type="nucleotide sequence ID" value="NZ_JBHSOG010000093.1"/>
</dbReference>
<comment type="function">
    <text evidence="9">Glucanases play a role in cell expansion during growth, in cell-cell fusion during mating, and in spore release during sporulation. This enzyme may be involved in beta-glucan degradation. Active on laminarin and lichenan.</text>
</comment>
<keyword evidence="4 12" id="KW-0472">Membrane</keyword>
<comment type="caution">
    <text evidence="13">The sequence shown here is derived from an EMBL/GenBank/DDBJ whole genome shotgun (WGS) entry which is preliminary data.</text>
</comment>
<keyword evidence="8" id="KW-0624">Polysaccharide degradation</keyword>
<evidence type="ECO:0000313" key="14">
    <source>
        <dbReference type="Proteomes" id="UP001595974"/>
    </source>
</evidence>
<accession>A0ABW1AVI6</accession>
<sequence>MPASRTAHRPLWLALLVAHLAALAGLLALVWAQIRPVAMYDLHLAEGEKLKCVSYAPYHLPGQTPFDKKAHVSREQISADLAALSKITECVRLYSIDQGLDQVVDVAREAGLKVLLGAWIGFDRKKNAIELERAIALANANPDIVRALIVGNEVLLRRERSEDEMRALIREAKSRTTVPVTYADVWEFWTKHDSLASEVDFVTVHILPFWEDEPVDIEHALAHVARIHARVGTHFAGKAILIGETGWPSEGRQREASKPSRVNQARYIREFVHQAHARGWNYNLIEALDQPWKRRLEGTVGGYWGMLEARTLKPKFPLAGPVSERAGVLPPVVGAGVGALLGLLLAATSRGTTALRTTALAAAGATTGLIAVLHWEHARIAYRDALEWTVLGGVALLAALLPAVLARWNGEALPAGEEAWARLRARQRPSSAQMLGLLRAVLMFAAAIAALLLFADSRYRDFPTLLYLTPALVFGVVGWWQGKGGRAENIFAWVMLISVIGRWLPEPSNPQAIGWLAAGLALSVPLLAARPRQHEQR</sequence>
<evidence type="ECO:0000256" key="4">
    <source>
        <dbReference type="ARBA" id="ARBA00023136"/>
    </source>
</evidence>
<dbReference type="PANTHER" id="PTHR16631:SF17">
    <property type="entry name" value="GLUCAN ENDO-1,3-BETA-GLUCOSIDASE BTGC"/>
    <property type="match status" value="1"/>
</dbReference>
<evidence type="ECO:0000256" key="8">
    <source>
        <dbReference type="ARBA" id="ARBA00023326"/>
    </source>
</evidence>
<keyword evidence="12" id="KW-1133">Transmembrane helix</keyword>
<evidence type="ECO:0000313" key="13">
    <source>
        <dbReference type="EMBL" id="MFC5771255.1"/>
    </source>
</evidence>
<protein>
    <recommendedName>
        <fullName evidence="11">Endo-1,3-beta-glucanase btgC</fullName>
    </recommendedName>
    <alternativeName>
        <fullName evidence="10">Laminarinase btgC</fullName>
    </alternativeName>
</protein>
<keyword evidence="14" id="KW-1185">Reference proteome</keyword>
<evidence type="ECO:0000256" key="10">
    <source>
        <dbReference type="ARBA" id="ARBA00042373"/>
    </source>
</evidence>
<evidence type="ECO:0000256" key="6">
    <source>
        <dbReference type="ARBA" id="ARBA00023277"/>
    </source>
</evidence>
<feature type="transmembrane region" description="Helical" evidence="12">
    <location>
        <begin position="385"/>
        <end position="405"/>
    </location>
</feature>
<keyword evidence="12" id="KW-0812">Transmembrane</keyword>
<dbReference type="InterPro" id="IPR050732">
    <property type="entry name" value="Beta-glucan_modifiers"/>
</dbReference>
<comment type="subcellular location">
    <subcellularLocation>
        <location evidence="1">Cell membrane</location>
    </subcellularLocation>
</comment>
<keyword evidence="2" id="KW-1003">Cell membrane</keyword>
<evidence type="ECO:0000256" key="2">
    <source>
        <dbReference type="ARBA" id="ARBA00022475"/>
    </source>
</evidence>
<evidence type="ECO:0000256" key="1">
    <source>
        <dbReference type="ARBA" id="ARBA00004236"/>
    </source>
</evidence>
<proteinExistence type="predicted"/>
<evidence type="ECO:0000256" key="9">
    <source>
        <dbReference type="ARBA" id="ARBA00037649"/>
    </source>
</evidence>
<dbReference type="Gene3D" id="3.20.20.80">
    <property type="entry name" value="Glycosidases"/>
    <property type="match status" value="1"/>
</dbReference>
<feature type="transmembrane region" description="Helical" evidence="12">
    <location>
        <begin position="354"/>
        <end position="373"/>
    </location>
</feature>
<keyword evidence="5" id="KW-0325">Glycoprotein</keyword>
<feature type="transmembrane region" description="Helical" evidence="12">
    <location>
        <begin position="461"/>
        <end position="480"/>
    </location>
</feature>
<evidence type="ECO:0000256" key="3">
    <source>
        <dbReference type="ARBA" id="ARBA00022801"/>
    </source>
</evidence>
<dbReference type="SUPFAM" id="SSF51445">
    <property type="entry name" value="(Trans)glycosidases"/>
    <property type="match status" value="1"/>
</dbReference>
<name>A0ABW1AVI6_9RHOO</name>
<keyword evidence="6" id="KW-0119">Carbohydrate metabolism</keyword>
<feature type="transmembrane region" description="Helical" evidence="12">
    <location>
        <begin position="328"/>
        <end position="347"/>
    </location>
</feature>
<keyword evidence="3" id="KW-0378">Hydrolase</keyword>
<dbReference type="Proteomes" id="UP001595974">
    <property type="component" value="Unassembled WGS sequence"/>
</dbReference>
<dbReference type="InterPro" id="IPR017853">
    <property type="entry name" value="GH"/>
</dbReference>
<keyword evidence="7" id="KW-0961">Cell wall biogenesis/degradation</keyword>